<proteinExistence type="predicted"/>
<dbReference type="Proteomes" id="UP000276215">
    <property type="component" value="Unassembled WGS sequence"/>
</dbReference>
<organism evidence="1 2">
    <name type="scientific">Choiromyces venosus 120613-1</name>
    <dbReference type="NCBI Taxonomy" id="1336337"/>
    <lineage>
        <taxon>Eukaryota</taxon>
        <taxon>Fungi</taxon>
        <taxon>Dikarya</taxon>
        <taxon>Ascomycota</taxon>
        <taxon>Pezizomycotina</taxon>
        <taxon>Pezizomycetes</taxon>
        <taxon>Pezizales</taxon>
        <taxon>Tuberaceae</taxon>
        <taxon>Choiromyces</taxon>
    </lineage>
</organism>
<keyword evidence="2" id="KW-1185">Reference proteome</keyword>
<protein>
    <submittedName>
        <fullName evidence="1">Uncharacterized protein</fullName>
    </submittedName>
</protein>
<name>A0A3N4JBV7_9PEZI</name>
<accession>A0A3N4JBV7</accession>
<dbReference type="AlphaFoldDB" id="A0A3N4JBV7"/>
<dbReference type="EMBL" id="ML120445">
    <property type="protein sequence ID" value="RPA93910.1"/>
    <property type="molecule type" value="Genomic_DNA"/>
</dbReference>
<sequence length="94" mass="10431">MNKGYHSNSFRNPGGRLNLPSSKYIEYHRSTINILILPCFLLPPPATPNGTPHPLWSSSPGPGVYEYSETSVSSTLRCFQNSNISTPCWETGLF</sequence>
<reference evidence="1 2" key="1">
    <citation type="journal article" date="2018" name="Nat. Ecol. Evol.">
        <title>Pezizomycetes genomes reveal the molecular basis of ectomycorrhizal truffle lifestyle.</title>
        <authorList>
            <person name="Murat C."/>
            <person name="Payen T."/>
            <person name="Noel B."/>
            <person name="Kuo A."/>
            <person name="Morin E."/>
            <person name="Chen J."/>
            <person name="Kohler A."/>
            <person name="Krizsan K."/>
            <person name="Balestrini R."/>
            <person name="Da Silva C."/>
            <person name="Montanini B."/>
            <person name="Hainaut M."/>
            <person name="Levati E."/>
            <person name="Barry K.W."/>
            <person name="Belfiori B."/>
            <person name="Cichocki N."/>
            <person name="Clum A."/>
            <person name="Dockter R.B."/>
            <person name="Fauchery L."/>
            <person name="Guy J."/>
            <person name="Iotti M."/>
            <person name="Le Tacon F."/>
            <person name="Lindquist E.A."/>
            <person name="Lipzen A."/>
            <person name="Malagnac F."/>
            <person name="Mello A."/>
            <person name="Molinier V."/>
            <person name="Miyauchi S."/>
            <person name="Poulain J."/>
            <person name="Riccioni C."/>
            <person name="Rubini A."/>
            <person name="Sitrit Y."/>
            <person name="Splivallo R."/>
            <person name="Traeger S."/>
            <person name="Wang M."/>
            <person name="Zifcakova L."/>
            <person name="Wipf D."/>
            <person name="Zambonelli A."/>
            <person name="Paolocci F."/>
            <person name="Nowrousian M."/>
            <person name="Ottonello S."/>
            <person name="Baldrian P."/>
            <person name="Spatafora J.W."/>
            <person name="Henrissat B."/>
            <person name="Nagy L.G."/>
            <person name="Aury J.M."/>
            <person name="Wincker P."/>
            <person name="Grigoriev I.V."/>
            <person name="Bonfante P."/>
            <person name="Martin F.M."/>
        </authorList>
    </citation>
    <scope>NUCLEOTIDE SEQUENCE [LARGE SCALE GENOMIC DNA]</scope>
    <source>
        <strain evidence="1 2">120613-1</strain>
    </source>
</reference>
<evidence type="ECO:0000313" key="2">
    <source>
        <dbReference type="Proteomes" id="UP000276215"/>
    </source>
</evidence>
<gene>
    <name evidence="1" type="ORF">L873DRAFT_1495433</name>
</gene>
<evidence type="ECO:0000313" key="1">
    <source>
        <dbReference type="EMBL" id="RPA93910.1"/>
    </source>
</evidence>